<dbReference type="GO" id="GO:0005694">
    <property type="term" value="C:chromosome"/>
    <property type="evidence" value="ECO:0007669"/>
    <property type="project" value="TreeGrafter"/>
</dbReference>
<protein>
    <submittedName>
        <fullName evidence="4">Chromosome partitioning protein, ParB family</fullName>
    </submittedName>
</protein>
<comment type="similarity">
    <text evidence="1">Belongs to the ParB family.</text>
</comment>
<evidence type="ECO:0000259" key="3">
    <source>
        <dbReference type="SMART" id="SM00470"/>
    </source>
</evidence>
<dbReference type="Pfam" id="PF02195">
    <property type="entry name" value="ParB_N"/>
    <property type="match status" value="1"/>
</dbReference>
<feature type="compositionally biased region" description="Basic residues" evidence="2">
    <location>
        <begin position="18"/>
        <end position="31"/>
    </location>
</feature>
<dbReference type="CDD" id="cd16398">
    <property type="entry name" value="KorB_N_like"/>
    <property type="match status" value="1"/>
</dbReference>
<evidence type="ECO:0000256" key="2">
    <source>
        <dbReference type="SAM" id="MobiDB-lite"/>
    </source>
</evidence>
<keyword evidence="5" id="KW-1185">Reference proteome</keyword>
<dbReference type="Pfam" id="PF08535">
    <property type="entry name" value="KorB"/>
    <property type="match status" value="1"/>
</dbReference>
<proteinExistence type="inferred from homology"/>
<dbReference type="InterPro" id="IPR004437">
    <property type="entry name" value="ParB/RepB/Spo0J"/>
</dbReference>
<dbReference type="GO" id="GO:0003677">
    <property type="term" value="F:DNA binding"/>
    <property type="evidence" value="ECO:0007669"/>
    <property type="project" value="InterPro"/>
</dbReference>
<feature type="compositionally biased region" description="Basic and acidic residues" evidence="2">
    <location>
        <begin position="273"/>
        <end position="289"/>
    </location>
</feature>
<dbReference type="PANTHER" id="PTHR33375:SF1">
    <property type="entry name" value="CHROMOSOME-PARTITIONING PROTEIN PARB-RELATED"/>
    <property type="match status" value="1"/>
</dbReference>
<sequence>MIPTVLTAAPKGLNVHHKRSQHTKIRTKNKSVHSMADKKRGTAKKIATPAVPSKPATPTGATEIDIDLIIEDIHQPRKEFNQGTLRELTETVKLRGVKSPISVRPNPDKPGTYIINHGARRYRACINAGLKTIPAFIDTDYSEADQVIENLQRDNLTSREIADFIGRQLAAGKTKSDIARQLGKTNPYITTHAALLDLPDLIDEIYRSGRCADVTAIYDLTRLYKANKEEVINWLNLSAPEEISRLDVKHFNKFLELKKQQGAIDSDEQSQQVDDKSSAATDQHAKKQDAPVSLLDSIYHLIKKDNRKPQDLMRELSRDDKKLLTTKVKDYFEEGRNCPNMIQYTINALQDGRFSAKGSGALQLIAFLYGAERSASFDLFKILDELANQETG</sequence>
<evidence type="ECO:0000313" key="4">
    <source>
        <dbReference type="EMBL" id="SET58337.1"/>
    </source>
</evidence>
<dbReference type="InterPro" id="IPR013741">
    <property type="entry name" value="KorB_domain"/>
</dbReference>
<feature type="region of interest" description="Disordered" evidence="2">
    <location>
        <begin position="263"/>
        <end position="289"/>
    </location>
</feature>
<feature type="region of interest" description="Disordered" evidence="2">
    <location>
        <begin position="18"/>
        <end position="59"/>
    </location>
</feature>
<feature type="domain" description="ParB-like N-terminal" evidence="3">
    <location>
        <begin position="62"/>
        <end position="151"/>
    </location>
</feature>
<accession>A0A1I0FL99</accession>
<organism evidence="4 5">
    <name type="scientific">Nitrosomonas marina</name>
    <dbReference type="NCBI Taxonomy" id="917"/>
    <lineage>
        <taxon>Bacteria</taxon>
        <taxon>Pseudomonadati</taxon>
        <taxon>Pseudomonadota</taxon>
        <taxon>Betaproteobacteria</taxon>
        <taxon>Nitrosomonadales</taxon>
        <taxon>Nitrosomonadaceae</taxon>
        <taxon>Nitrosomonas</taxon>
    </lineage>
</organism>
<dbReference type="PANTHER" id="PTHR33375">
    <property type="entry name" value="CHROMOSOME-PARTITIONING PROTEIN PARB-RELATED"/>
    <property type="match status" value="1"/>
</dbReference>
<dbReference type="GO" id="GO:0007059">
    <property type="term" value="P:chromosome segregation"/>
    <property type="evidence" value="ECO:0007669"/>
    <property type="project" value="TreeGrafter"/>
</dbReference>
<name>A0A1I0FL99_9PROT</name>
<dbReference type="SUPFAM" id="SSF110849">
    <property type="entry name" value="ParB/Sulfiredoxin"/>
    <property type="match status" value="1"/>
</dbReference>
<gene>
    <name evidence="4" type="ORF">SAMN05216326_13921</name>
</gene>
<dbReference type="InterPro" id="IPR036086">
    <property type="entry name" value="ParB/Sulfiredoxin_sf"/>
</dbReference>
<evidence type="ECO:0000256" key="1">
    <source>
        <dbReference type="ARBA" id="ARBA00006295"/>
    </source>
</evidence>
<dbReference type="AlphaFoldDB" id="A0A1I0FL99"/>
<reference evidence="5" key="1">
    <citation type="submission" date="2016-10" db="EMBL/GenBank/DDBJ databases">
        <authorList>
            <person name="Varghese N."/>
            <person name="Submissions S."/>
        </authorList>
    </citation>
    <scope>NUCLEOTIDE SEQUENCE [LARGE SCALE GENOMIC DNA]</scope>
    <source>
        <strain evidence="5">Nm71</strain>
    </source>
</reference>
<evidence type="ECO:0000313" key="5">
    <source>
        <dbReference type="Proteomes" id="UP000199345"/>
    </source>
</evidence>
<dbReference type="Proteomes" id="UP000199345">
    <property type="component" value="Unassembled WGS sequence"/>
</dbReference>
<dbReference type="Gene3D" id="1.10.10.730">
    <property type="entry name" value="KorB DNA-binding domain"/>
    <property type="match status" value="1"/>
</dbReference>
<dbReference type="InterPro" id="IPR003115">
    <property type="entry name" value="ParB_N"/>
</dbReference>
<dbReference type="EMBL" id="FOIA01000039">
    <property type="protein sequence ID" value="SET58337.1"/>
    <property type="molecule type" value="Genomic_DNA"/>
</dbReference>
<dbReference type="InterPro" id="IPR050336">
    <property type="entry name" value="Chromosome_partition/occlusion"/>
</dbReference>
<dbReference type="NCBIfam" id="TIGR00180">
    <property type="entry name" value="parB_part"/>
    <property type="match status" value="1"/>
</dbReference>
<dbReference type="InterPro" id="IPR042075">
    <property type="entry name" value="KorB_DNA-db"/>
</dbReference>
<dbReference type="SMART" id="SM00470">
    <property type="entry name" value="ParB"/>
    <property type="match status" value="1"/>
</dbReference>
<dbReference type="Gene3D" id="6.10.250.140">
    <property type="match status" value="1"/>
</dbReference>
<dbReference type="Gene3D" id="3.90.1530.30">
    <property type="match status" value="1"/>
</dbReference>